<name>A0ABX9SIK8_9GAMM</name>
<sequence length="53" mass="6250">MLLGMRSLAAAMHLEIYWVYIIKSTSGVLGFLSILYQYQFDDFRTYSIFLIHI</sequence>
<protein>
    <submittedName>
        <fullName evidence="2">Uncharacterized protein</fullName>
    </submittedName>
</protein>
<keyword evidence="3" id="KW-1185">Reference proteome</keyword>
<evidence type="ECO:0000313" key="2">
    <source>
        <dbReference type="EMBL" id="RKS56949.1"/>
    </source>
</evidence>
<reference evidence="2 3" key="1">
    <citation type="submission" date="2018-10" db="EMBL/GenBank/DDBJ databases">
        <title>Genomic Encyclopedia of Archaeal and Bacterial Type Strains, Phase II (KMG-II): from individual species to whole genera.</title>
        <authorList>
            <person name="Goeker M."/>
        </authorList>
    </citation>
    <scope>NUCLEOTIDE SEQUENCE [LARGE SCALE GENOMIC DNA]</scope>
    <source>
        <strain evidence="2 3">DSM 15149</strain>
    </source>
</reference>
<organism evidence="2 3">
    <name type="scientific">Photorhabdus asymbiotica</name>
    <dbReference type="NCBI Taxonomy" id="291112"/>
    <lineage>
        <taxon>Bacteria</taxon>
        <taxon>Pseudomonadati</taxon>
        <taxon>Pseudomonadota</taxon>
        <taxon>Gammaproteobacteria</taxon>
        <taxon>Enterobacterales</taxon>
        <taxon>Morganellaceae</taxon>
        <taxon>Photorhabdus</taxon>
    </lineage>
</organism>
<feature type="transmembrane region" description="Helical" evidence="1">
    <location>
        <begin position="16"/>
        <end position="36"/>
    </location>
</feature>
<gene>
    <name evidence="2" type="ORF">BDD30_3583</name>
</gene>
<evidence type="ECO:0000313" key="3">
    <source>
        <dbReference type="Proteomes" id="UP000280955"/>
    </source>
</evidence>
<evidence type="ECO:0000256" key="1">
    <source>
        <dbReference type="SAM" id="Phobius"/>
    </source>
</evidence>
<keyword evidence="1" id="KW-0812">Transmembrane</keyword>
<comment type="caution">
    <text evidence="2">The sequence shown here is derived from an EMBL/GenBank/DDBJ whole genome shotgun (WGS) entry which is preliminary data.</text>
</comment>
<keyword evidence="1" id="KW-1133">Transmembrane helix</keyword>
<accession>A0ABX9SIK8</accession>
<proteinExistence type="predicted"/>
<dbReference type="EMBL" id="RBLJ01000004">
    <property type="protein sequence ID" value="RKS56949.1"/>
    <property type="molecule type" value="Genomic_DNA"/>
</dbReference>
<dbReference type="Proteomes" id="UP000280955">
    <property type="component" value="Unassembled WGS sequence"/>
</dbReference>
<keyword evidence="1" id="KW-0472">Membrane</keyword>